<comment type="similarity">
    <text evidence="1 4">Belongs to the heat shock protein 70 family.</text>
</comment>
<dbReference type="Gene3D" id="2.60.34.10">
    <property type="entry name" value="Substrate Binding Domain Of DNAk, Chain A, domain 1"/>
    <property type="match status" value="1"/>
</dbReference>
<sequence>MLRSPSNVIFNIKSLIGMQFDDSYVQEMRKKVPFSIIEGPRGEAWVEIHGMKFSPIEITSTLFARLKDVVLMDQFHDKLKVVITVPAFFSDHQREDIKTAGERAGLEVLKVIDEPKAAALSSTTIKEGNVVVFGMGSGSYNVSILCVSGVNIKIITQIGDRSVGGDLFDNILVDHFVKQIMELYSVDTRGDKHAMMLLAEAAEQAKVELSSQRKVTVSIPYLTASAQGPVDVHFSISRPEFEKLVHNLIEIIEDKCQSILKEANFGDKDINEVVLIGGMTRVPVIRRIISKVFGKHHSTKVNPEEAVVIGSAIQAALIVEDQQEISGDMIPLSIGVESAKGVFTRIIPRHTTIPTKRMVRVPVRCSNGKSLRIRIFLGEHVRADNNKLLGEVEFISNGGSHQGLVDFELTFEVDENFVVTVTARNAGDELEAADGLGKVLDILSVSVRKEVMCKQSVLNAVNDALLDWPMHAEKTLIHAHLRNKARYLICSLHDVLSVRKDDLPADLLEDVTKALTELQIALEGDIHVLKDKILCATSVQSAVVAANIISS</sequence>
<keyword evidence="2 4" id="KW-0547">Nucleotide-binding</keyword>
<dbReference type="EMBL" id="GBRH01231658">
    <property type="protein sequence ID" value="JAD66237.1"/>
    <property type="molecule type" value="Transcribed_RNA"/>
</dbReference>
<dbReference type="InterPro" id="IPR013126">
    <property type="entry name" value="Hsp_70_fam"/>
</dbReference>
<dbReference type="FunFam" id="3.30.420.40:FF:000028">
    <property type="entry name" value="heat shock 70 kDa protein-like"/>
    <property type="match status" value="1"/>
</dbReference>
<dbReference type="PROSITE" id="PS01036">
    <property type="entry name" value="HSP70_3"/>
    <property type="match status" value="1"/>
</dbReference>
<evidence type="ECO:0000256" key="2">
    <source>
        <dbReference type="ARBA" id="ARBA00022741"/>
    </source>
</evidence>
<reference evidence="5" key="1">
    <citation type="submission" date="2014-09" db="EMBL/GenBank/DDBJ databases">
        <authorList>
            <person name="Magalhaes I.L.F."/>
            <person name="Oliveira U."/>
            <person name="Santos F.R."/>
            <person name="Vidigal T.H.D.A."/>
            <person name="Brescovit A.D."/>
            <person name="Santos A.J."/>
        </authorList>
    </citation>
    <scope>NUCLEOTIDE SEQUENCE</scope>
    <source>
        <tissue evidence="5">Shoot tissue taken approximately 20 cm above the soil surface</tissue>
    </source>
</reference>
<reference evidence="5" key="2">
    <citation type="journal article" date="2015" name="Data Brief">
        <title>Shoot transcriptome of the giant reed, Arundo donax.</title>
        <authorList>
            <person name="Barrero R.A."/>
            <person name="Guerrero F.D."/>
            <person name="Moolhuijzen P."/>
            <person name="Goolsby J.A."/>
            <person name="Tidwell J."/>
            <person name="Bellgard S.E."/>
            <person name="Bellgard M.I."/>
        </authorList>
    </citation>
    <scope>NUCLEOTIDE SEQUENCE</scope>
    <source>
        <tissue evidence="5">Shoot tissue taken approximately 20 cm above the soil surface</tissue>
    </source>
</reference>
<dbReference type="SUPFAM" id="SSF100920">
    <property type="entry name" value="Heat shock protein 70kD (HSP70), peptide-binding domain"/>
    <property type="match status" value="1"/>
</dbReference>
<dbReference type="GO" id="GO:0140662">
    <property type="term" value="F:ATP-dependent protein folding chaperone"/>
    <property type="evidence" value="ECO:0007669"/>
    <property type="project" value="InterPro"/>
</dbReference>
<dbReference type="Pfam" id="PF00012">
    <property type="entry name" value="HSP70"/>
    <property type="match status" value="1"/>
</dbReference>
<keyword evidence="5" id="KW-0346">Stress response</keyword>
<dbReference type="PRINTS" id="PR00301">
    <property type="entry name" value="HEATSHOCK70"/>
</dbReference>
<evidence type="ECO:0000256" key="4">
    <source>
        <dbReference type="RuleBase" id="RU003322"/>
    </source>
</evidence>
<evidence type="ECO:0000256" key="1">
    <source>
        <dbReference type="ARBA" id="ARBA00007381"/>
    </source>
</evidence>
<organism evidence="5">
    <name type="scientific">Arundo donax</name>
    <name type="common">Giant reed</name>
    <name type="synonym">Donax arundinaceus</name>
    <dbReference type="NCBI Taxonomy" id="35708"/>
    <lineage>
        <taxon>Eukaryota</taxon>
        <taxon>Viridiplantae</taxon>
        <taxon>Streptophyta</taxon>
        <taxon>Embryophyta</taxon>
        <taxon>Tracheophyta</taxon>
        <taxon>Spermatophyta</taxon>
        <taxon>Magnoliopsida</taxon>
        <taxon>Liliopsida</taxon>
        <taxon>Poales</taxon>
        <taxon>Poaceae</taxon>
        <taxon>PACMAD clade</taxon>
        <taxon>Arundinoideae</taxon>
        <taxon>Arundineae</taxon>
        <taxon>Arundo</taxon>
    </lineage>
</organism>
<dbReference type="PANTHER" id="PTHR19375">
    <property type="entry name" value="HEAT SHOCK PROTEIN 70KDA"/>
    <property type="match status" value="1"/>
</dbReference>
<dbReference type="Gene3D" id="3.30.420.40">
    <property type="match status" value="2"/>
</dbReference>
<dbReference type="InterPro" id="IPR018181">
    <property type="entry name" value="Heat_shock_70_CS"/>
</dbReference>
<protein>
    <submittedName>
        <fullName evidence="5">Similar to Heat shock 70 kDa protein, mitochondrial</fullName>
    </submittedName>
</protein>
<dbReference type="SUPFAM" id="SSF53067">
    <property type="entry name" value="Actin-like ATPase domain"/>
    <property type="match status" value="2"/>
</dbReference>
<dbReference type="AlphaFoldDB" id="A0A0A9C3X2"/>
<dbReference type="GO" id="GO:0005524">
    <property type="term" value="F:ATP binding"/>
    <property type="evidence" value="ECO:0007669"/>
    <property type="project" value="UniProtKB-KW"/>
</dbReference>
<evidence type="ECO:0000313" key="5">
    <source>
        <dbReference type="EMBL" id="JAD66237.1"/>
    </source>
</evidence>
<evidence type="ECO:0000256" key="3">
    <source>
        <dbReference type="ARBA" id="ARBA00022840"/>
    </source>
</evidence>
<name>A0A0A9C3X2_ARUDO</name>
<keyword evidence="3 4" id="KW-0067">ATP-binding</keyword>
<dbReference type="FunFam" id="3.90.640.10:FF:000003">
    <property type="entry name" value="Molecular chaperone DnaK"/>
    <property type="match status" value="1"/>
</dbReference>
<proteinExistence type="inferred from homology"/>
<dbReference type="InterPro" id="IPR029047">
    <property type="entry name" value="HSP70_peptide-bd_sf"/>
</dbReference>
<dbReference type="InterPro" id="IPR043129">
    <property type="entry name" value="ATPase_NBD"/>
</dbReference>
<dbReference type="Gene3D" id="3.90.640.10">
    <property type="entry name" value="Actin, Chain A, domain 4"/>
    <property type="match status" value="1"/>
</dbReference>
<accession>A0A0A9C3X2</accession>